<accession>A0A4Y3R0X5</accession>
<organism evidence="1 2">
    <name type="scientific">Streptomyces cacaoi</name>
    <dbReference type="NCBI Taxonomy" id="1898"/>
    <lineage>
        <taxon>Bacteria</taxon>
        <taxon>Bacillati</taxon>
        <taxon>Actinomycetota</taxon>
        <taxon>Actinomycetes</taxon>
        <taxon>Kitasatosporales</taxon>
        <taxon>Streptomycetaceae</taxon>
        <taxon>Streptomyces</taxon>
    </lineage>
</organism>
<dbReference type="AlphaFoldDB" id="A0A4Y3R0X5"/>
<sequence length="66" mass="7485">MSENELRRVKVTYRIDGGDGRLHTEKVLLEPGYSSEDDIPDIIAIRRTGSNEFAPRILVQDITVDN</sequence>
<evidence type="ECO:0000313" key="2">
    <source>
        <dbReference type="Proteomes" id="UP000319210"/>
    </source>
</evidence>
<comment type="caution">
    <text evidence="1">The sequence shown here is derived from an EMBL/GenBank/DDBJ whole genome shotgun (WGS) entry which is preliminary data.</text>
</comment>
<keyword evidence="2" id="KW-1185">Reference proteome</keyword>
<proteinExistence type="predicted"/>
<name>A0A4Y3R0X5_STRCI</name>
<reference evidence="1 2" key="1">
    <citation type="submission" date="2019-06" db="EMBL/GenBank/DDBJ databases">
        <title>Whole genome shotgun sequence of Streptomyces cacaoi subsp. cacaoi NBRC 12748.</title>
        <authorList>
            <person name="Hosoyama A."/>
            <person name="Uohara A."/>
            <person name="Ohji S."/>
            <person name="Ichikawa N."/>
        </authorList>
    </citation>
    <scope>NUCLEOTIDE SEQUENCE [LARGE SCALE GENOMIC DNA]</scope>
    <source>
        <strain evidence="1 2">NBRC 12748</strain>
    </source>
</reference>
<dbReference type="Proteomes" id="UP000319210">
    <property type="component" value="Unassembled WGS sequence"/>
</dbReference>
<gene>
    <name evidence="1" type="ORF">SCA03_29740</name>
</gene>
<dbReference type="EMBL" id="BJMM01000012">
    <property type="protein sequence ID" value="GEB50423.1"/>
    <property type="molecule type" value="Genomic_DNA"/>
</dbReference>
<evidence type="ECO:0000313" key="1">
    <source>
        <dbReference type="EMBL" id="GEB50423.1"/>
    </source>
</evidence>
<protein>
    <submittedName>
        <fullName evidence="1">Uncharacterized protein</fullName>
    </submittedName>
</protein>
<dbReference type="RefSeq" id="WP_086814124.1">
    <property type="nucleotide sequence ID" value="NZ_BJMM01000012.1"/>
</dbReference>